<sequence>MDCPRCHGNGELESSAGSGASGLNEEKHYGADRERGAWPATCPTCEGSGYLEESM</sequence>
<protein>
    <submittedName>
        <fullName evidence="2">Uncharacterized protein</fullName>
    </submittedName>
</protein>
<feature type="region of interest" description="Disordered" evidence="1">
    <location>
        <begin position="1"/>
        <end position="40"/>
    </location>
</feature>
<name>A0A7X3CR06_9BACL</name>
<proteinExistence type="predicted"/>
<dbReference type="RefSeq" id="WP_155614220.1">
    <property type="nucleotide sequence ID" value="NZ_JARTHJ010000005.1"/>
</dbReference>
<dbReference type="EMBL" id="WNZX01000003">
    <property type="protein sequence ID" value="MUG70180.1"/>
    <property type="molecule type" value="Genomic_DNA"/>
</dbReference>
<organism evidence="2 3">
    <name type="scientific">Paenibacillus validus</name>
    <dbReference type="NCBI Taxonomy" id="44253"/>
    <lineage>
        <taxon>Bacteria</taxon>
        <taxon>Bacillati</taxon>
        <taxon>Bacillota</taxon>
        <taxon>Bacilli</taxon>
        <taxon>Bacillales</taxon>
        <taxon>Paenibacillaceae</taxon>
        <taxon>Paenibacillus</taxon>
    </lineage>
</organism>
<comment type="caution">
    <text evidence="2">The sequence shown here is derived from an EMBL/GenBank/DDBJ whole genome shotgun (WGS) entry which is preliminary data.</text>
</comment>
<evidence type="ECO:0000256" key="1">
    <source>
        <dbReference type="SAM" id="MobiDB-lite"/>
    </source>
</evidence>
<reference evidence="2 3" key="1">
    <citation type="submission" date="2019-11" db="EMBL/GenBank/DDBJ databases">
        <title>Draft genome sequences of five Paenibacillus species of dairy origin.</title>
        <authorList>
            <person name="Olajide A.M."/>
            <person name="Chen S."/>
            <person name="Lapointe G."/>
        </authorList>
    </citation>
    <scope>NUCLEOTIDE SEQUENCE [LARGE SCALE GENOMIC DNA]</scope>
    <source>
        <strain evidence="2 3">2CS3</strain>
    </source>
</reference>
<accession>A0A7X3CR06</accession>
<evidence type="ECO:0000313" key="3">
    <source>
        <dbReference type="Proteomes" id="UP000450917"/>
    </source>
</evidence>
<feature type="compositionally biased region" description="Low complexity" evidence="1">
    <location>
        <begin position="11"/>
        <end position="23"/>
    </location>
</feature>
<gene>
    <name evidence="2" type="ORF">GNP93_05740</name>
</gene>
<dbReference type="Proteomes" id="UP000450917">
    <property type="component" value="Unassembled WGS sequence"/>
</dbReference>
<keyword evidence="3" id="KW-1185">Reference proteome</keyword>
<feature type="compositionally biased region" description="Basic and acidic residues" evidence="1">
    <location>
        <begin position="1"/>
        <end position="10"/>
    </location>
</feature>
<dbReference type="Gene3D" id="6.20.20.10">
    <property type="match status" value="1"/>
</dbReference>
<dbReference type="AlphaFoldDB" id="A0A7X3CR06"/>
<evidence type="ECO:0000313" key="2">
    <source>
        <dbReference type="EMBL" id="MUG70180.1"/>
    </source>
</evidence>
<feature type="compositionally biased region" description="Basic and acidic residues" evidence="1">
    <location>
        <begin position="24"/>
        <end position="36"/>
    </location>
</feature>